<dbReference type="EMBL" id="MN740350">
    <property type="protein sequence ID" value="QHU01922.1"/>
    <property type="molecule type" value="Genomic_DNA"/>
</dbReference>
<dbReference type="InterPro" id="IPR026591">
    <property type="entry name" value="Sirtuin_cat_small_dom_sf"/>
</dbReference>
<evidence type="ECO:0000256" key="2">
    <source>
        <dbReference type="ARBA" id="ARBA00022679"/>
    </source>
</evidence>
<dbReference type="InterPro" id="IPR026590">
    <property type="entry name" value="Ssirtuin_cat_dom"/>
</dbReference>
<evidence type="ECO:0000313" key="7">
    <source>
        <dbReference type="EMBL" id="QHU01922.1"/>
    </source>
</evidence>
<keyword evidence="2" id="KW-0808">Transferase</keyword>
<keyword evidence="3" id="KW-0479">Metal-binding</keyword>
<dbReference type="InterPro" id="IPR029035">
    <property type="entry name" value="DHS-like_NAD/FAD-binding_dom"/>
</dbReference>
<dbReference type="SUPFAM" id="SSF52467">
    <property type="entry name" value="DHS-like NAD/FAD-binding domain"/>
    <property type="match status" value="1"/>
</dbReference>
<organism evidence="7">
    <name type="scientific">viral metagenome</name>
    <dbReference type="NCBI Taxonomy" id="1070528"/>
    <lineage>
        <taxon>unclassified sequences</taxon>
        <taxon>metagenomes</taxon>
        <taxon>organismal metagenomes</taxon>
    </lineage>
</organism>
<dbReference type="Gene3D" id="3.30.1600.10">
    <property type="entry name" value="SIR2/SIRT2 'Small Domain"/>
    <property type="match status" value="1"/>
</dbReference>
<dbReference type="GO" id="GO:0017136">
    <property type="term" value="F:histone deacetylase activity, NAD-dependent"/>
    <property type="evidence" value="ECO:0007669"/>
    <property type="project" value="TreeGrafter"/>
</dbReference>
<proteinExistence type="predicted"/>
<dbReference type="Gene3D" id="3.40.50.1220">
    <property type="entry name" value="TPP-binding domain"/>
    <property type="match status" value="1"/>
</dbReference>
<dbReference type="GO" id="GO:0046872">
    <property type="term" value="F:metal ion binding"/>
    <property type="evidence" value="ECO:0007669"/>
    <property type="project" value="UniProtKB-KW"/>
</dbReference>
<evidence type="ECO:0000256" key="4">
    <source>
        <dbReference type="ARBA" id="ARBA00022833"/>
    </source>
</evidence>
<dbReference type="PANTHER" id="PTHR11085:SF6">
    <property type="entry name" value="NAD-DEPENDENT PROTEIN DEACETYLASE SIRTUIN-2"/>
    <property type="match status" value="1"/>
</dbReference>
<accession>A0A6C0J8F8</accession>
<dbReference type="InterPro" id="IPR003000">
    <property type="entry name" value="Sirtuin"/>
</dbReference>
<evidence type="ECO:0000256" key="5">
    <source>
        <dbReference type="ARBA" id="ARBA00023027"/>
    </source>
</evidence>
<dbReference type="PROSITE" id="PS50305">
    <property type="entry name" value="SIRTUIN"/>
    <property type="match status" value="1"/>
</dbReference>
<dbReference type="AlphaFoldDB" id="A0A6C0J8F8"/>
<dbReference type="Pfam" id="PF02146">
    <property type="entry name" value="SIR2"/>
    <property type="match status" value="1"/>
</dbReference>
<dbReference type="GO" id="GO:0005634">
    <property type="term" value="C:nucleus"/>
    <property type="evidence" value="ECO:0007669"/>
    <property type="project" value="TreeGrafter"/>
</dbReference>
<comment type="cofactor">
    <cofactor evidence="1">
        <name>Zn(2+)</name>
        <dbReference type="ChEBI" id="CHEBI:29105"/>
    </cofactor>
</comment>
<name>A0A6C0J8F8_9ZZZZ</name>
<evidence type="ECO:0000259" key="6">
    <source>
        <dbReference type="PROSITE" id="PS50305"/>
    </source>
</evidence>
<feature type="domain" description="Deacetylase sirtuin-type" evidence="6">
    <location>
        <begin position="12"/>
        <end position="291"/>
    </location>
</feature>
<dbReference type="GO" id="GO:0070403">
    <property type="term" value="F:NAD+ binding"/>
    <property type="evidence" value="ECO:0007669"/>
    <property type="project" value="InterPro"/>
</dbReference>
<protein>
    <recommendedName>
        <fullName evidence="6">Deacetylase sirtuin-type domain-containing protein</fullName>
    </recommendedName>
</protein>
<keyword evidence="4" id="KW-0862">Zinc</keyword>
<reference evidence="7" key="1">
    <citation type="journal article" date="2020" name="Nature">
        <title>Giant virus diversity and host interactions through global metagenomics.</title>
        <authorList>
            <person name="Schulz F."/>
            <person name="Roux S."/>
            <person name="Paez-Espino D."/>
            <person name="Jungbluth S."/>
            <person name="Walsh D.A."/>
            <person name="Denef V.J."/>
            <person name="McMahon K.D."/>
            <person name="Konstantinidis K.T."/>
            <person name="Eloe-Fadrosh E.A."/>
            <person name="Kyrpides N.C."/>
            <person name="Woyke T."/>
        </authorList>
    </citation>
    <scope>NUCLEOTIDE SEQUENCE</scope>
    <source>
        <strain evidence="7">GVMAG-M-3300025880-56</strain>
    </source>
</reference>
<sequence length="305" mass="34759">MGQVKSTILHQRHRKIYSLDVISKKIQKGKYKNIIVMCGAGISKSAGFPDFRTPSIGIYSKLQKYNLPSPEAIINIDYFKSNPEPFYSLVRELFPKNPHPTQTHKFLSLLDQKGFLKRVYTQNIDSLEHASGLDSNKIVEAHGTINRSYCIECNKSYSLSWLYKEILNPNSNEGVPKCQDCFGIVRPDIVFFNEELPKRFWDMAEKDFPECDLLLIFGTSLSVAPFCELVTQLKKNTPRIFINQTKPGSVGCVERVLGVNTTVKFDRKNDIIVLGDCDDIVVSMCKTNKWEDDLNNIKTTPLHNL</sequence>
<evidence type="ECO:0000256" key="1">
    <source>
        <dbReference type="ARBA" id="ARBA00001947"/>
    </source>
</evidence>
<dbReference type="InterPro" id="IPR050134">
    <property type="entry name" value="NAD-dep_sirtuin_deacylases"/>
</dbReference>
<keyword evidence="5" id="KW-0520">NAD</keyword>
<dbReference type="PANTHER" id="PTHR11085">
    <property type="entry name" value="NAD-DEPENDENT PROTEIN DEACYLASE SIRTUIN-5, MITOCHONDRIAL-RELATED"/>
    <property type="match status" value="1"/>
</dbReference>
<evidence type="ECO:0000256" key="3">
    <source>
        <dbReference type="ARBA" id="ARBA00022723"/>
    </source>
</evidence>